<dbReference type="KEGG" id="dli:dnl_25330"/>
<dbReference type="Proteomes" id="UP000663720">
    <property type="component" value="Chromosome"/>
</dbReference>
<dbReference type="SUPFAM" id="SSF64182">
    <property type="entry name" value="DHH phosphoesterases"/>
    <property type="match status" value="1"/>
</dbReference>
<name>A0A975B7W9_9BACT</name>
<evidence type="ECO:0000313" key="1">
    <source>
        <dbReference type="EMBL" id="QTA80237.1"/>
    </source>
</evidence>
<sequence length="297" mass="33833">MRIVTRPDFDGIVCAALLYEAEEITEPIHWVEPNEMQKGMVKVNKGDIIANLPYHKDCSMWFDHHYTNKPETPFKGSFKIASSAAGVVFEYYKEKFTRDYSELIRETDKIDSADLTLDQVLYPEKYPYILLSMTLSSFDASDEQYWNDLVQLLRTSDIETIFKENEVQKRCQAVIEQNKLFKNILKENTRVKGHVSITDFRSFDEAPRGNRFLVYSIYPETIVSVKVRRDKNEADKIIIGVGHSIFNQNCKVNAGKMLAQFGGGGHRGAGSCTVPEHLAEKCLSEITGILLANVSNE</sequence>
<accession>A0A975B7W9</accession>
<dbReference type="InterPro" id="IPR038763">
    <property type="entry name" value="DHH_sf"/>
</dbReference>
<dbReference type="AlphaFoldDB" id="A0A975B7W9"/>
<organism evidence="1 2">
    <name type="scientific">Desulfonema limicola</name>
    <dbReference type="NCBI Taxonomy" id="45656"/>
    <lineage>
        <taxon>Bacteria</taxon>
        <taxon>Pseudomonadati</taxon>
        <taxon>Thermodesulfobacteriota</taxon>
        <taxon>Desulfobacteria</taxon>
        <taxon>Desulfobacterales</taxon>
        <taxon>Desulfococcaceae</taxon>
        <taxon>Desulfonema</taxon>
    </lineage>
</organism>
<dbReference type="EMBL" id="CP061799">
    <property type="protein sequence ID" value="QTA80237.1"/>
    <property type="molecule type" value="Genomic_DNA"/>
</dbReference>
<protein>
    <submittedName>
        <fullName evidence="1">DHH phosphoesterase domain-containing protein</fullName>
    </submittedName>
</protein>
<proteinExistence type="predicted"/>
<dbReference type="RefSeq" id="WP_207691905.1">
    <property type="nucleotide sequence ID" value="NZ_CP061799.1"/>
</dbReference>
<keyword evidence="2" id="KW-1185">Reference proteome</keyword>
<evidence type="ECO:0000313" key="2">
    <source>
        <dbReference type="Proteomes" id="UP000663720"/>
    </source>
</evidence>
<gene>
    <name evidence="1" type="ORF">dnl_25330</name>
</gene>
<reference evidence="1" key="1">
    <citation type="journal article" date="2021" name="Microb. Physiol.">
        <title>Proteogenomic Insights into the Physiology of Marine, Sulfate-Reducing, Filamentous Desulfonema limicola and Desulfonema magnum.</title>
        <authorList>
            <person name="Schnaars V."/>
            <person name="Wohlbrand L."/>
            <person name="Scheve S."/>
            <person name="Hinrichs C."/>
            <person name="Reinhardt R."/>
            <person name="Rabus R."/>
        </authorList>
    </citation>
    <scope>NUCLEOTIDE SEQUENCE</scope>
    <source>
        <strain evidence="1">5ac10</strain>
    </source>
</reference>